<evidence type="ECO:0000313" key="2">
    <source>
        <dbReference type="EMBL" id="MBO3116664.1"/>
    </source>
</evidence>
<proteinExistence type="predicted"/>
<dbReference type="EMBL" id="JAGEVF010000005">
    <property type="protein sequence ID" value="MBO3116664.1"/>
    <property type="molecule type" value="Genomic_DNA"/>
</dbReference>
<keyword evidence="1" id="KW-1133">Transmembrane helix</keyword>
<keyword evidence="1" id="KW-0472">Membrane</keyword>
<dbReference type="RefSeq" id="WP_208154033.1">
    <property type="nucleotide sequence ID" value="NZ_JAGEVF010000005.1"/>
</dbReference>
<evidence type="ECO:0008006" key="4">
    <source>
        <dbReference type="Google" id="ProtNLM"/>
    </source>
</evidence>
<feature type="transmembrane region" description="Helical" evidence="1">
    <location>
        <begin position="12"/>
        <end position="38"/>
    </location>
</feature>
<evidence type="ECO:0000313" key="3">
    <source>
        <dbReference type="Proteomes" id="UP000676776"/>
    </source>
</evidence>
<dbReference type="Proteomes" id="UP000676776">
    <property type="component" value="Unassembled WGS sequence"/>
</dbReference>
<comment type="caution">
    <text evidence="2">The sequence shown here is derived from an EMBL/GenBank/DDBJ whole genome shotgun (WGS) entry which is preliminary data.</text>
</comment>
<sequence length="120" mass="13118">MNRNLINFLTTLLLAISFSFFLPWWSVMVAAILTAIVVPLKKSAVFFVPFFTIAIFWIGYSFLLGKDNDFILAKKVANLLSLGGNHYLLLLVTGVIGGLAAGIAGVFGKQLKSFSNTTEQ</sequence>
<evidence type="ECO:0000256" key="1">
    <source>
        <dbReference type="SAM" id="Phobius"/>
    </source>
</evidence>
<organism evidence="2 3">
    <name type="scientific">Winogradskyella pelagia</name>
    <dbReference type="NCBI Taxonomy" id="2819984"/>
    <lineage>
        <taxon>Bacteria</taxon>
        <taxon>Pseudomonadati</taxon>
        <taxon>Bacteroidota</taxon>
        <taxon>Flavobacteriia</taxon>
        <taxon>Flavobacteriales</taxon>
        <taxon>Flavobacteriaceae</taxon>
        <taxon>Winogradskyella</taxon>
    </lineage>
</organism>
<name>A0ABS3T304_9FLAO</name>
<protein>
    <recommendedName>
        <fullName evidence="4">DUF1097 domain-containing protein</fullName>
    </recommendedName>
</protein>
<gene>
    <name evidence="2" type="ORF">J4050_07900</name>
</gene>
<feature type="transmembrane region" description="Helical" evidence="1">
    <location>
        <begin position="44"/>
        <end position="65"/>
    </location>
</feature>
<feature type="transmembrane region" description="Helical" evidence="1">
    <location>
        <begin position="86"/>
        <end position="107"/>
    </location>
</feature>
<reference evidence="2 3" key="1">
    <citation type="submission" date="2021-03" db="EMBL/GenBank/DDBJ databases">
        <title>Winogradskyella sp. nov., isolated from costal sediment.</title>
        <authorList>
            <person name="Gao C."/>
        </authorList>
    </citation>
    <scope>NUCLEOTIDE SEQUENCE [LARGE SCALE GENOMIC DNA]</scope>
    <source>
        <strain evidence="2 3">DF17</strain>
    </source>
</reference>
<keyword evidence="3" id="KW-1185">Reference proteome</keyword>
<keyword evidence="1" id="KW-0812">Transmembrane</keyword>
<accession>A0ABS3T304</accession>